<evidence type="ECO:0000259" key="15">
    <source>
        <dbReference type="PROSITE" id="PS50873"/>
    </source>
</evidence>
<dbReference type="PRINTS" id="PR00458">
    <property type="entry name" value="PEROXIDASE"/>
</dbReference>
<evidence type="ECO:0000256" key="4">
    <source>
        <dbReference type="ARBA" id="ARBA00022559"/>
    </source>
</evidence>
<dbReference type="GO" id="GO:0020037">
    <property type="term" value="F:heme binding"/>
    <property type="evidence" value="ECO:0007669"/>
    <property type="project" value="InterPro"/>
</dbReference>
<keyword evidence="9" id="KW-0408">Iron</keyword>
<evidence type="ECO:0000256" key="10">
    <source>
        <dbReference type="PIRSR" id="PIRSR600823-1"/>
    </source>
</evidence>
<feature type="domain" description="Plant heme peroxidase family profile" evidence="15">
    <location>
        <begin position="31"/>
        <end position="160"/>
    </location>
</feature>
<feature type="disulfide bond" evidence="13">
    <location>
        <begin position="41"/>
        <end position="121"/>
    </location>
</feature>
<evidence type="ECO:0000256" key="7">
    <source>
        <dbReference type="ARBA" id="ARBA00022837"/>
    </source>
</evidence>
<evidence type="ECO:0000313" key="17">
    <source>
        <dbReference type="Proteomes" id="UP000834106"/>
    </source>
</evidence>
<protein>
    <recommendedName>
        <fullName evidence="3">peroxidase</fullName>
        <ecNumber evidence="3">1.11.1.7</ecNumber>
    </recommendedName>
</protein>
<evidence type="ECO:0000313" key="16">
    <source>
        <dbReference type="EMBL" id="CAI9758791.1"/>
    </source>
</evidence>
<dbReference type="GO" id="GO:0140825">
    <property type="term" value="F:lactoperoxidase activity"/>
    <property type="evidence" value="ECO:0007669"/>
    <property type="project" value="UniProtKB-EC"/>
</dbReference>
<keyword evidence="8" id="KW-0560">Oxidoreductase</keyword>
<evidence type="ECO:0000256" key="3">
    <source>
        <dbReference type="ARBA" id="ARBA00012313"/>
    </source>
</evidence>
<proteinExistence type="inferred from homology"/>
<feature type="binding site" evidence="11">
    <location>
        <position position="94"/>
    </location>
    <ligand>
        <name>Ca(2+)</name>
        <dbReference type="ChEBI" id="CHEBI:29108"/>
        <label>1</label>
    </ligand>
</feature>
<dbReference type="InterPro" id="IPR002016">
    <property type="entry name" value="Haem_peroxidase"/>
</dbReference>
<dbReference type="Proteomes" id="UP000834106">
    <property type="component" value="Chromosome 3"/>
</dbReference>
<keyword evidence="5" id="KW-0349">Heme</keyword>
<evidence type="ECO:0000256" key="5">
    <source>
        <dbReference type="ARBA" id="ARBA00022617"/>
    </source>
</evidence>
<evidence type="ECO:0000256" key="13">
    <source>
        <dbReference type="PIRSR" id="PIRSR600823-5"/>
    </source>
</evidence>
<dbReference type="InterPro" id="IPR019794">
    <property type="entry name" value="Peroxidases_AS"/>
</dbReference>
<reference evidence="16" key="1">
    <citation type="submission" date="2023-05" db="EMBL/GenBank/DDBJ databases">
        <authorList>
            <person name="Huff M."/>
        </authorList>
    </citation>
    <scope>NUCLEOTIDE SEQUENCE</scope>
</reference>
<comment type="similarity">
    <text evidence="14">Belongs to the peroxidase family.</text>
</comment>
<comment type="cofactor">
    <cofactor evidence="11">
        <name>Ca(2+)</name>
        <dbReference type="ChEBI" id="CHEBI:29108"/>
    </cofactor>
    <text evidence="11">Binds 2 calcium ions per subunit.</text>
</comment>
<evidence type="ECO:0000256" key="6">
    <source>
        <dbReference type="ARBA" id="ARBA00022723"/>
    </source>
</evidence>
<feature type="site" description="Transition state stabilizer" evidence="12">
    <location>
        <position position="68"/>
    </location>
</feature>
<dbReference type="Pfam" id="PF00141">
    <property type="entry name" value="peroxidase"/>
    <property type="match status" value="1"/>
</dbReference>
<dbReference type="PRINTS" id="PR00461">
    <property type="entry name" value="PLPEROXIDASE"/>
</dbReference>
<dbReference type="PANTHER" id="PTHR31388:SF180">
    <property type="entry name" value="PEROXIDASE"/>
    <property type="match status" value="1"/>
</dbReference>
<feature type="binding site" evidence="11">
    <location>
        <position position="73"/>
    </location>
    <ligand>
        <name>Ca(2+)</name>
        <dbReference type="ChEBI" id="CHEBI:29108"/>
        <label>1</label>
    </ligand>
</feature>
<keyword evidence="7 11" id="KW-0106">Calcium</keyword>
<evidence type="ECO:0000256" key="8">
    <source>
        <dbReference type="ARBA" id="ARBA00023002"/>
    </source>
</evidence>
<evidence type="ECO:0000256" key="14">
    <source>
        <dbReference type="RuleBase" id="RU004241"/>
    </source>
</evidence>
<gene>
    <name evidence="16" type="ORF">FPE_LOCUS6221</name>
</gene>
<evidence type="ECO:0000256" key="12">
    <source>
        <dbReference type="PIRSR" id="PIRSR600823-4"/>
    </source>
</evidence>
<dbReference type="GO" id="GO:0006979">
    <property type="term" value="P:response to oxidative stress"/>
    <property type="evidence" value="ECO:0007669"/>
    <property type="project" value="InterPro"/>
</dbReference>
<dbReference type="EC" id="1.11.1.7" evidence="3"/>
<evidence type="ECO:0000256" key="11">
    <source>
        <dbReference type="PIRSR" id="PIRSR600823-3"/>
    </source>
</evidence>
<evidence type="ECO:0000256" key="1">
    <source>
        <dbReference type="ARBA" id="ARBA00000189"/>
    </source>
</evidence>
<dbReference type="PROSITE" id="PS00436">
    <property type="entry name" value="PEROXIDASE_2"/>
    <property type="match status" value="1"/>
</dbReference>
<evidence type="ECO:0000256" key="9">
    <source>
        <dbReference type="ARBA" id="ARBA00023004"/>
    </source>
</evidence>
<dbReference type="SUPFAM" id="SSF48113">
    <property type="entry name" value="Heme-dependent peroxidases"/>
    <property type="match status" value="1"/>
</dbReference>
<comment type="cofactor">
    <cofactor evidence="2">
        <name>heme b</name>
        <dbReference type="ChEBI" id="CHEBI:60344"/>
    </cofactor>
</comment>
<feature type="disulfide bond" evidence="13">
    <location>
        <begin position="74"/>
        <end position="79"/>
    </location>
</feature>
<dbReference type="PANTHER" id="PTHR31388">
    <property type="entry name" value="PEROXIDASE 72-RELATED"/>
    <property type="match status" value="1"/>
</dbReference>
<comment type="catalytic activity">
    <reaction evidence="1">
        <text>2 a phenolic donor + H2O2 = 2 a phenolic radical donor + 2 H2O</text>
        <dbReference type="Rhea" id="RHEA:56136"/>
        <dbReference type="ChEBI" id="CHEBI:15377"/>
        <dbReference type="ChEBI" id="CHEBI:16240"/>
        <dbReference type="ChEBI" id="CHEBI:139520"/>
        <dbReference type="ChEBI" id="CHEBI:139521"/>
        <dbReference type="EC" id="1.11.1.7"/>
    </reaction>
</comment>
<organism evidence="16 17">
    <name type="scientific">Fraxinus pennsylvanica</name>
    <dbReference type="NCBI Taxonomy" id="56036"/>
    <lineage>
        <taxon>Eukaryota</taxon>
        <taxon>Viridiplantae</taxon>
        <taxon>Streptophyta</taxon>
        <taxon>Embryophyta</taxon>
        <taxon>Tracheophyta</taxon>
        <taxon>Spermatophyta</taxon>
        <taxon>Magnoliopsida</taxon>
        <taxon>eudicotyledons</taxon>
        <taxon>Gunneridae</taxon>
        <taxon>Pentapetalae</taxon>
        <taxon>asterids</taxon>
        <taxon>lamiids</taxon>
        <taxon>Lamiales</taxon>
        <taxon>Oleaceae</taxon>
        <taxon>Oleeae</taxon>
        <taxon>Fraxinus</taxon>
    </lineage>
</organism>
<sequence>MNKHDSATTNEKSPLEGSEMLTGTIKIMRTQLDYKFYDNACLNFLKIVSYGVWSAIANESRMAASILRLHFHDCFANSCDRTVLLDDTNTFTGETNTYPNKDSAGGFDIIDAIKANVEKACPSKVSCVVILTLSARESAYLIIMTKGYVEYREDSLGSNN</sequence>
<feature type="binding site" evidence="11">
    <location>
        <position position="80"/>
    </location>
    <ligand>
        <name>Ca(2+)</name>
        <dbReference type="ChEBI" id="CHEBI:29108"/>
        <label>1</label>
    </ligand>
</feature>
<dbReference type="PROSITE" id="PS50873">
    <property type="entry name" value="PEROXIDASE_4"/>
    <property type="match status" value="1"/>
</dbReference>
<dbReference type="Gene3D" id="1.10.520.10">
    <property type="match status" value="1"/>
</dbReference>
<dbReference type="AlphaFoldDB" id="A0AAD1YWI0"/>
<keyword evidence="17" id="KW-1185">Reference proteome</keyword>
<dbReference type="EMBL" id="OU503038">
    <property type="protein sequence ID" value="CAI9758791.1"/>
    <property type="molecule type" value="Genomic_DNA"/>
</dbReference>
<accession>A0AAD1YWI0</accession>
<keyword evidence="6 11" id="KW-0479">Metal-binding</keyword>
<keyword evidence="4" id="KW-0575">Peroxidase</keyword>
<dbReference type="InterPro" id="IPR000823">
    <property type="entry name" value="Peroxidase_pln"/>
</dbReference>
<dbReference type="GO" id="GO:0046872">
    <property type="term" value="F:metal ion binding"/>
    <property type="evidence" value="ECO:0007669"/>
    <property type="project" value="UniProtKB-KW"/>
</dbReference>
<feature type="active site" description="Proton acceptor" evidence="10">
    <location>
        <position position="72"/>
    </location>
</feature>
<evidence type="ECO:0000256" key="2">
    <source>
        <dbReference type="ARBA" id="ARBA00001970"/>
    </source>
</evidence>
<dbReference type="InterPro" id="IPR010255">
    <property type="entry name" value="Haem_peroxidase_sf"/>
</dbReference>
<keyword evidence="13" id="KW-1015">Disulfide bond</keyword>
<name>A0AAD1YWI0_9LAMI</name>